<dbReference type="EMBL" id="CP023004">
    <property type="protein sequence ID" value="AWI10268.1"/>
    <property type="molecule type" value="Genomic_DNA"/>
</dbReference>
<dbReference type="RefSeq" id="WP_108826172.1">
    <property type="nucleotide sequence ID" value="NZ_CP023004.1"/>
</dbReference>
<sequence length="418" mass="45132">MRKLLLIPFLSLLAIHASLLSARGEIVDSIASLRAAIDRAKPGDTITLKNGSYDVDESIDITRSGAKDRPVTIAAETVGGVELRGRQGISIKEDASHIVISGFKFFNAAGKTKIGVGAHHIRITRCVFECPGGGPYLGVNGDDCEIDHNEFRNKSRKGNMISVAGENGQVARRAWIHHNYFHDFQKSPVSGETNGLETIRYGLSHLSMSTGGGVIEHNLFVRCVGENELISNKSCGNIYRHNTFLDSPGAQLTLRHGNDCVAEKNYFRNTAGLRIFGDRNKVIGNYLERNSNGINLGNGGGEVADGAKLTSHDRPDYNEIRQNILVENKSQYVMHRRSNGLGATHITFAENVIIGGDVAAKLDGPYTNPTWGQNTVWKTKSIGDLPKDAVKQSDPGALTPGDAGIRVLTPADVGPTAP</sequence>
<keyword evidence="4" id="KW-1185">Reference proteome</keyword>
<protein>
    <recommendedName>
        <fullName evidence="5">Lyase</fullName>
    </recommendedName>
</protein>
<dbReference type="Gene3D" id="2.160.20.10">
    <property type="entry name" value="Single-stranded right-handed beta-helix, Pectin lyase-like"/>
    <property type="match status" value="1"/>
</dbReference>
<dbReference type="KEGG" id="elut:CKA38_14305"/>
<evidence type="ECO:0000313" key="3">
    <source>
        <dbReference type="EMBL" id="AWI10268.1"/>
    </source>
</evidence>
<dbReference type="CDD" id="cd14251">
    <property type="entry name" value="PL-6"/>
    <property type="match status" value="1"/>
</dbReference>
<dbReference type="InterPro" id="IPR012334">
    <property type="entry name" value="Pectin_lyas_fold"/>
</dbReference>
<dbReference type="InterPro" id="IPR039513">
    <property type="entry name" value="PL-6"/>
</dbReference>
<dbReference type="SUPFAM" id="SSF51126">
    <property type="entry name" value="Pectin lyase-like"/>
    <property type="match status" value="1"/>
</dbReference>
<dbReference type="Proteomes" id="UP000244896">
    <property type="component" value="Chromosome"/>
</dbReference>
<evidence type="ECO:0000256" key="2">
    <source>
        <dbReference type="SAM" id="SignalP"/>
    </source>
</evidence>
<feature type="chain" id="PRO_5016047185" description="Lyase" evidence="2">
    <location>
        <begin position="23"/>
        <end position="418"/>
    </location>
</feature>
<dbReference type="Pfam" id="PF14592">
    <property type="entry name" value="Chondroitinas_B"/>
    <property type="match status" value="1"/>
</dbReference>
<dbReference type="SMR" id="A0A2U8E5Q7"/>
<evidence type="ECO:0000313" key="4">
    <source>
        <dbReference type="Proteomes" id="UP000244896"/>
    </source>
</evidence>
<dbReference type="OrthoDB" id="179999at2"/>
<proteinExistence type="predicted"/>
<organism evidence="3 4">
    <name type="scientific">Ereboglobus luteus</name>
    <dbReference type="NCBI Taxonomy" id="1796921"/>
    <lineage>
        <taxon>Bacteria</taxon>
        <taxon>Pseudomonadati</taxon>
        <taxon>Verrucomicrobiota</taxon>
        <taxon>Opitutia</taxon>
        <taxon>Opitutales</taxon>
        <taxon>Opitutaceae</taxon>
        <taxon>Ereboglobus</taxon>
    </lineage>
</organism>
<feature type="signal peptide" evidence="2">
    <location>
        <begin position="1"/>
        <end position="22"/>
    </location>
</feature>
<reference evidence="3 4" key="1">
    <citation type="journal article" date="2018" name="Syst. Appl. Microbiol.">
        <title>Ereboglobus luteus gen. nov. sp. nov. from cockroach guts, and new insights into the oxygen relationship of the genera Opitutus and Didymococcus (Verrucomicrobia: Opitutaceae).</title>
        <authorList>
            <person name="Tegtmeier D."/>
            <person name="Belitz A."/>
            <person name="Radek R."/>
            <person name="Heimerl T."/>
            <person name="Brune A."/>
        </authorList>
    </citation>
    <scope>NUCLEOTIDE SEQUENCE [LARGE SCALE GENOMIC DNA]</scope>
    <source>
        <strain evidence="3 4">Ho45</strain>
    </source>
</reference>
<evidence type="ECO:0000256" key="1">
    <source>
        <dbReference type="SAM" id="MobiDB-lite"/>
    </source>
</evidence>
<gene>
    <name evidence="3" type="ORF">CKA38_14305</name>
</gene>
<name>A0A2U8E5Q7_9BACT</name>
<dbReference type="AlphaFoldDB" id="A0A2U8E5Q7"/>
<accession>A0A2U8E5Q7</accession>
<dbReference type="InterPro" id="IPR011050">
    <property type="entry name" value="Pectin_lyase_fold/virulence"/>
</dbReference>
<evidence type="ECO:0008006" key="5">
    <source>
        <dbReference type="Google" id="ProtNLM"/>
    </source>
</evidence>
<keyword evidence="2" id="KW-0732">Signal</keyword>
<feature type="region of interest" description="Disordered" evidence="1">
    <location>
        <begin position="387"/>
        <end position="418"/>
    </location>
</feature>